<name>A0A165MKC3_EXIGL</name>
<dbReference type="InParanoid" id="A0A165MKC3"/>
<feature type="compositionally biased region" description="Basic residues" evidence="1">
    <location>
        <begin position="1"/>
        <end position="11"/>
    </location>
</feature>
<feature type="compositionally biased region" description="Low complexity" evidence="1">
    <location>
        <begin position="302"/>
        <end position="321"/>
    </location>
</feature>
<protein>
    <submittedName>
        <fullName evidence="2">Uncharacterized protein</fullName>
    </submittedName>
</protein>
<accession>A0A165MKC3</accession>
<dbReference type="AlphaFoldDB" id="A0A165MKC3"/>
<evidence type="ECO:0000313" key="2">
    <source>
        <dbReference type="EMBL" id="KZV99397.1"/>
    </source>
</evidence>
<feature type="region of interest" description="Disordered" evidence="1">
    <location>
        <begin position="278"/>
        <end position="322"/>
    </location>
</feature>
<feature type="compositionally biased region" description="Acidic residues" evidence="1">
    <location>
        <begin position="116"/>
        <end position="135"/>
    </location>
</feature>
<dbReference type="Proteomes" id="UP000077266">
    <property type="component" value="Unassembled WGS sequence"/>
</dbReference>
<evidence type="ECO:0000256" key="1">
    <source>
        <dbReference type="SAM" id="MobiDB-lite"/>
    </source>
</evidence>
<keyword evidence="3" id="KW-1185">Reference proteome</keyword>
<organism evidence="2 3">
    <name type="scientific">Exidia glandulosa HHB12029</name>
    <dbReference type="NCBI Taxonomy" id="1314781"/>
    <lineage>
        <taxon>Eukaryota</taxon>
        <taxon>Fungi</taxon>
        <taxon>Dikarya</taxon>
        <taxon>Basidiomycota</taxon>
        <taxon>Agaricomycotina</taxon>
        <taxon>Agaricomycetes</taxon>
        <taxon>Auriculariales</taxon>
        <taxon>Exidiaceae</taxon>
        <taxon>Exidia</taxon>
    </lineage>
</organism>
<gene>
    <name evidence="2" type="ORF">EXIGLDRAFT_762693</name>
</gene>
<dbReference type="EMBL" id="KV425910">
    <property type="protein sequence ID" value="KZV99397.1"/>
    <property type="molecule type" value="Genomic_DNA"/>
</dbReference>
<feature type="region of interest" description="Disordered" evidence="1">
    <location>
        <begin position="1"/>
        <end position="27"/>
    </location>
</feature>
<sequence>MKTPKPAHAHARAQGAPYHLSKSASEATRPSKAMLSIKMPGVSFVAEADATPFDVDVDVAQPFKLAVDPDVATWVDEDAFSPLDPEKALSMDHGFDLGDTELLALLDQTQLPAIDGDVDDNTDDALEPEQDLEESLPELSFGDISSSSLADDWFASFSAASESMDSVYSEEATSHAAPVDEVEVEPELSLPHVIPYPADDDPDFAFLTPSPAIFPTDTVGALQAMVADPHDYSSYAPDDFGLPYVPQPWFCSGCGISRAMDAARLAAIASYQKPRTPSPLFSPLRDPAGRPMQWTPSVPWISPSASPNTSSSHDTSTSSDSVAALPAADVDPNSLSPLFTDDSYTSTPSSASPPAHAISTLLPAPCGSRLCPCTGRFINDVLEPPAYGPSSAYSPCSTECAAAMSCPCIDQLVSDLEGAGDTIICHMEARMTEYGYMQYEYSFPSCSSAYPSPPSSAPSTSYC</sequence>
<proteinExistence type="predicted"/>
<reference evidence="2 3" key="1">
    <citation type="journal article" date="2016" name="Mol. Biol. Evol.">
        <title>Comparative Genomics of Early-Diverging Mushroom-Forming Fungi Provides Insights into the Origins of Lignocellulose Decay Capabilities.</title>
        <authorList>
            <person name="Nagy L.G."/>
            <person name="Riley R."/>
            <person name="Tritt A."/>
            <person name="Adam C."/>
            <person name="Daum C."/>
            <person name="Floudas D."/>
            <person name="Sun H."/>
            <person name="Yadav J.S."/>
            <person name="Pangilinan J."/>
            <person name="Larsson K.H."/>
            <person name="Matsuura K."/>
            <person name="Barry K."/>
            <person name="Labutti K."/>
            <person name="Kuo R."/>
            <person name="Ohm R.A."/>
            <person name="Bhattacharya S.S."/>
            <person name="Shirouzu T."/>
            <person name="Yoshinaga Y."/>
            <person name="Martin F.M."/>
            <person name="Grigoriev I.V."/>
            <person name="Hibbett D.S."/>
        </authorList>
    </citation>
    <scope>NUCLEOTIDE SEQUENCE [LARGE SCALE GENOMIC DNA]</scope>
    <source>
        <strain evidence="2 3">HHB12029</strain>
    </source>
</reference>
<evidence type="ECO:0000313" key="3">
    <source>
        <dbReference type="Proteomes" id="UP000077266"/>
    </source>
</evidence>
<feature type="region of interest" description="Disordered" evidence="1">
    <location>
        <begin position="115"/>
        <end position="135"/>
    </location>
</feature>